<accession>A0A4Y9ZVF6</accession>
<feature type="compositionally biased region" description="Basic and acidic residues" evidence="2">
    <location>
        <begin position="413"/>
        <end position="422"/>
    </location>
</feature>
<feature type="compositionally biased region" description="Low complexity" evidence="2">
    <location>
        <begin position="316"/>
        <end position="334"/>
    </location>
</feature>
<feature type="compositionally biased region" description="Basic and acidic residues" evidence="2">
    <location>
        <begin position="244"/>
        <end position="261"/>
    </location>
</feature>
<feature type="region of interest" description="Disordered" evidence="2">
    <location>
        <begin position="310"/>
        <end position="503"/>
    </location>
</feature>
<comment type="caution">
    <text evidence="3">The sequence shown here is derived from an EMBL/GenBank/DDBJ whole genome shotgun (WGS) entry which is preliminary data.</text>
</comment>
<dbReference type="Proteomes" id="UP000298061">
    <property type="component" value="Unassembled WGS sequence"/>
</dbReference>
<evidence type="ECO:0000313" key="3">
    <source>
        <dbReference type="EMBL" id="TFY77861.1"/>
    </source>
</evidence>
<feature type="compositionally biased region" description="Basic and acidic residues" evidence="2">
    <location>
        <begin position="462"/>
        <end position="491"/>
    </location>
</feature>
<dbReference type="STRING" id="135208.A0A4Y9ZVF6"/>
<reference evidence="3 4" key="1">
    <citation type="submission" date="2019-02" db="EMBL/GenBank/DDBJ databases">
        <title>Genome sequencing of the rare red list fungi Hericium alpestre (H. flagellum).</title>
        <authorList>
            <person name="Buettner E."/>
            <person name="Kellner H."/>
        </authorList>
    </citation>
    <scope>NUCLEOTIDE SEQUENCE [LARGE SCALE GENOMIC DNA]</scope>
    <source>
        <strain evidence="3 4">DSM 108284</strain>
    </source>
</reference>
<feature type="coiled-coil region" evidence="1">
    <location>
        <begin position="34"/>
        <end position="61"/>
    </location>
</feature>
<keyword evidence="1" id="KW-0175">Coiled coil</keyword>
<evidence type="ECO:0000256" key="2">
    <source>
        <dbReference type="SAM" id="MobiDB-lite"/>
    </source>
</evidence>
<sequence>MAQTGTSIQAIADRPEIHKCCRSLEAVVNLLSDYTEAARAVVTLQKKLAKALREAAGLKATGDIPGNTFTVSAGLFEVLSDVDGKFAKLVDKECDTVSGEVRKWFKKLAKEEKAHDDKINAANAKIKQAGQNYEKKAKKTAYDAADEHARYIALLSSLGPEVQQEKYNHALTISQRNTSITYTVAGTLARVADAEWLRVSENVRRFAPLIGQGVGQEAATDSARSNPDDAVQADVPPSGTDTLARPEARPASRPGDRDREPQSISTSLASFPSPPTHFPIPPVSASSSKPGTPVTESPLTFNRELATLRDAKGQRASGSSSDASHSSPGSSGIAVTPALSKVDEAPGQERSMRAGPRNEAVLDTPALTDGSMSPPTPRAETPVTPPASGAYAFPTRSDGKGKQRAGLGINTIVDERADEGQREPASGLSQLSSHLPPPTSTSASTSNFRSSSYNASGGGAFKKGDYLEEREFGVDAQQDQDRTRSLDDRSGFRATARRPAITT</sequence>
<feature type="compositionally biased region" description="Low complexity" evidence="2">
    <location>
        <begin position="426"/>
        <end position="455"/>
    </location>
</feature>
<evidence type="ECO:0008006" key="5">
    <source>
        <dbReference type="Google" id="ProtNLM"/>
    </source>
</evidence>
<dbReference type="AlphaFoldDB" id="A0A4Y9ZVF6"/>
<dbReference type="OrthoDB" id="2450055at2759"/>
<evidence type="ECO:0000256" key="1">
    <source>
        <dbReference type="SAM" id="Coils"/>
    </source>
</evidence>
<proteinExistence type="predicted"/>
<organism evidence="3 4">
    <name type="scientific">Hericium alpestre</name>
    <dbReference type="NCBI Taxonomy" id="135208"/>
    <lineage>
        <taxon>Eukaryota</taxon>
        <taxon>Fungi</taxon>
        <taxon>Dikarya</taxon>
        <taxon>Basidiomycota</taxon>
        <taxon>Agaricomycotina</taxon>
        <taxon>Agaricomycetes</taxon>
        <taxon>Russulales</taxon>
        <taxon>Hericiaceae</taxon>
        <taxon>Hericium</taxon>
    </lineage>
</organism>
<dbReference type="EMBL" id="SFCI01000806">
    <property type="protein sequence ID" value="TFY77861.1"/>
    <property type="molecule type" value="Genomic_DNA"/>
</dbReference>
<gene>
    <name evidence="3" type="ORF">EWM64_g6151</name>
</gene>
<feature type="compositionally biased region" description="Pro residues" evidence="2">
    <location>
        <begin position="272"/>
        <end position="282"/>
    </location>
</feature>
<evidence type="ECO:0000313" key="4">
    <source>
        <dbReference type="Proteomes" id="UP000298061"/>
    </source>
</evidence>
<feature type="compositionally biased region" description="Polar residues" evidence="2">
    <location>
        <begin position="284"/>
        <end position="297"/>
    </location>
</feature>
<protein>
    <recommendedName>
        <fullName evidence="5">BAR domain-containing protein</fullName>
    </recommendedName>
</protein>
<feature type="region of interest" description="Disordered" evidence="2">
    <location>
        <begin position="217"/>
        <end position="297"/>
    </location>
</feature>
<name>A0A4Y9ZVF6_9AGAM</name>
<keyword evidence="4" id="KW-1185">Reference proteome</keyword>